<dbReference type="Proteomes" id="UP000595917">
    <property type="component" value="Chromosome"/>
</dbReference>
<proteinExistence type="inferred from homology"/>
<accession>A0A7T8BA00</accession>
<comment type="similarity">
    <text evidence="1">Belongs to the bacterial solute-binding protein 1 family.</text>
</comment>
<dbReference type="Pfam" id="PF13416">
    <property type="entry name" value="SBP_bac_8"/>
    <property type="match status" value="1"/>
</dbReference>
<dbReference type="KEGG" id="bhc:JFL75_12240"/>
<dbReference type="RefSeq" id="WP_215625019.1">
    <property type="nucleotide sequence ID" value="NZ_CP067089.2"/>
</dbReference>
<dbReference type="GO" id="GO:0042956">
    <property type="term" value="P:maltodextrin transmembrane transport"/>
    <property type="evidence" value="ECO:0007669"/>
    <property type="project" value="TreeGrafter"/>
</dbReference>
<evidence type="ECO:0000256" key="2">
    <source>
        <dbReference type="ARBA" id="ARBA00022448"/>
    </source>
</evidence>
<dbReference type="GO" id="GO:0055052">
    <property type="term" value="C:ATP-binding cassette (ABC) transporter complex, substrate-binding subunit-containing"/>
    <property type="evidence" value="ECO:0007669"/>
    <property type="project" value="TreeGrafter"/>
</dbReference>
<dbReference type="SUPFAM" id="SSF53850">
    <property type="entry name" value="Periplasmic binding protein-like II"/>
    <property type="match status" value="1"/>
</dbReference>
<evidence type="ECO:0000313" key="5">
    <source>
        <dbReference type="Proteomes" id="UP000595917"/>
    </source>
</evidence>
<reference evidence="4" key="1">
    <citation type="submission" date="2021-01" db="EMBL/GenBank/DDBJ databases">
        <title>Description of Breznakiella homolactica.</title>
        <authorList>
            <person name="Song Y."/>
            <person name="Brune A."/>
        </authorList>
    </citation>
    <scope>NUCLEOTIDE SEQUENCE</scope>
    <source>
        <strain evidence="4">RmG30</strain>
    </source>
</reference>
<dbReference type="PROSITE" id="PS51257">
    <property type="entry name" value="PROKAR_LIPOPROTEIN"/>
    <property type="match status" value="1"/>
</dbReference>
<gene>
    <name evidence="4" type="ORF">JFL75_12240</name>
</gene>
<dbReference type="GO" id="GO:1901982">
    <property type="term" value="F:maltose binding"/>
    <property type="evidence" value="ECO:0007669"/>
    <property type="project" value="TreeGrafter"/>
</dbReference>
<dbReference type="PANTHER" id="PTHR30061:SF50">
    <property type="entry name" value="MALTOSE_MALTODEXTRIN-BINDING PERIPLASMIC PROTEIN"/>
    <property type="match status" value="1"/>
</dbReference>
<evidence type="ECO:0000256" key="3">
    <source>
        <dbReference type="ARBA" id="ARBA00022729"/>
    </source>
</evidence>
<dbReference type="AlphaFoldDB" id="A0A7T8BA00"/>
<dbReference type="PANTHER" id="PTHR30061">
    <property type="entry name" value="MALTOSE-BINDING PERIPLASMIC PROTEIN"/>
    <property type="match status" value="1"/>
</dbReference>
<dbReference type="GO" id="GO:0015768">
    <property type="term" value="P:maltose transport"/>
    <property type="evidence" value="ECO:0007669"/>
    <property type="project" value="TreeGrafter"/>
</dbReference>
<evidence type="ECO:0000313" key="4">
    <source>
        <dbReference type="EMBL" id="QQO07713.1"/>
    </source>
</evidence>
<dbReference type="EMBL" id="CP067089">
    <property type="protein sequence ID" value="QQO07713.1"/>
    <property type="molecule type" value="Genomic_DNA"/>
</dbReference>
<keyword evidence="2" id="KW-0813">Transport</keyword>
<dbReference type="Gene3D" id="3.40.190.10">
    <property type="entry name" value="Periplasmic binding protein-like II"/>
    <property type="match status" value="1"/>
</dbReference>
<organism evidence="4 5">
    <name type="scientific">Breznakiella homolactica</name>
    <dbReference type="NCBI Taxonomy" id="2798577"/>
    <lineage>
        <taxon>Bacteria</taxon>
        <taxon>Pseudomonadati</taxon>
        <taxon>Spirochaetota</taxon>
        <taxon>Spirochaetia</taxon>
        <taxon>Spirochaetales</taxon>
        <taxon>Breznakiellaceae</taxon>
        <taxon>Breznakiella</taxon>
    </lineage>
</organism>
<dbReference type="InterPro" id="IPR006059">
    <property type="entry name" value="SBP"/>
</dbReference>
<evidence type="ECO:0000256" key="1">
    <source>
        <dbReference type="ARBA" id="ARBA00008520"/>
    </source>
</evidence>
<keyword evidence="5" id="KW-1185">Reference proteome</keyword>
<sequence>MKKILGVLLIMLIAGSLLISCGGKNSGGADKKYDLVFWVYSDFVQDEAGRLMNKWIQEFTAENENCNSITMVPKNDNELLTGLMAGVGLPDMFSASARNGKQYREAVGLLDLKPMFDADPEYTKGFYPKTISTITVDGGMWAIPFISGVNIIFRNLTVLEAAGIDPAEGIPTYDAFIEQLKKVKAAGYDATHSWVTGSIAGPGSIMASDSQNITIGVANGKTTIQPSQLVRTFDTLKRIIPYSNAMTSGQDITLEAFKTNKLAYMLGGAWNDPGIAQSGVNYDIVLVPPYEKGGWTGGLQSWDFIYGTESNDPVKNELVLKWLKKLGSYESQKAWTMNIGRSTLRQDVMDDPEVINNKLIARVSSEGLKCGMPQMDFMHSAVFWPSAVRDVAPLVANGTLTSRQAAEKFVEEVNKMYAESGE</sequence>
<protein>
    <submittedName>
        <fullName evidence="4">Carbohydrate ABC transporter substrate-binding protein</fullName>
    </submittedName>
</protein>
<name>A0A7T8BA00_9SPIR</name>
<keyword evidence="3" id="KW-0732">Signal</keyword>